<dbReference type="Pfam" id="PF14534">
    <property type="entry name" value="DUF4440"/>
    <property type="match status" value="1"/>
</dbReference>
<dbReference type="Proteomes" id="UP001320876">
    <property type="component" value="Unassembled WGS sequence"/>
</dbReference>
<evidence type="ECO:0000259" key="1">
    <source>
        <dbReference type="Pfam" id="PF14534"/>
    </source>
</evidence>
<accession>A0ABT3GMK5</accession>
<evidence type="ECO:0000313" key="3">
    <source>
        <dbReference type="Proteomes" id="UP001320876"/>
    </source>
</evidence>
<keyword evidence="3" id="KW-1185">Reference proteome</keyword>
<name>A0ABT3GMK5_9BACT</name>
<proteinExistence type="predicted"/>
<comment type="caution">
    <text evidence="2">The sequence shown here is derived from an EMBL/GenBank/DDBJ whole genome shotgun (WGS) entry which is preliminary data.</text>
</comment>
<dbReference type="InterPro" id="IPR032710">
    <property type="entry name" value="NTF2-like_dom_sf"/>
</dbReference>
<dbReference type="SUPFAM" id="SSF54427">
    <property type="entry name" value="NTF2-like"/>
    <property type="match status" value="1"/>
</dbReference>
<dbReference type="EMBL" id="JAPDDT010000009">
    <property type="protein sequence ID" value="MCW1924732.1"/>
    <property type="molecule type" value="Genomic_DNA"/>
</dbReference>
<dbReference type="Gene3D" id="3.10.450.50">
    <property type="match status" value="1"/>
</dbReference>
<dbReference type="NCBIfam" id="TIGR02246">
    <property type="entry name" value="SgcJ/EcaC family oxidoreductase"/>
    <property type="match status" value="1"/>
</dbReference>
<feature type="domain" description="DUF4440" evidence="1">
    <location>
        <begin position="32"/>
        <end position="142"/>
    </location>
</feature>
<organism evidence="2 3">
    <name type="scientific">Luteolibacter arcticus</name>
    <dbReference type="NCBI Taxonomy" id="1581411"/>
    <lineage>
        <taxon>Bacteria</taxon>
        <taxon>Pseudomonadati</taxon>
        <taxon>Verrucomicrobiota</taxon>
        <taxon>Verrucomicrobiia</taxon>
        <taxon>Verrucomicrobiales</taxon>
        <taxon>Verrucomicrobiaceae</taxon>
        <taxon>Luteolibacter</taxon>
    </lineage>
</organism>
<protein>
    <submittedName>
        <fullName evidence="2">Nuclear transport factor 2 family protein</fullName>
    </submittedName>
</protein>
<reference evidence="2 3" key="1">
    <citation type="submission" date="2022-10" db="EMBL/GenBank/DDBJ databases">
        <title>Luteolibacter arcticus strain CCTCC AB 2014275, whole genome shotgun sequencing project.</title>
        <authorList>
            <person name="Zhao G."/>
            <person name="Shen L."/>
        </authorList>
    </citation>
    <scope>NUCLEOTIDE SEQUENCE [LARGE SCALE GENOMIC DNA]</scope>
    <source>
        <strain evidence="2 3">CCTCC AB 2014275</strain>
    </source>
</reference>
<dbReference type="InterPro" id="IPR027843">
    <property type="entry name" value="DUF4440"/>
</dbReference>
<evidence type="ECO:0000313" key="2">
    <source>
        <dbReference type="EMBL" id="MCW1924732.1"/>
    </source>
</evidence>
<gene>
    <name evidence="2" type="ORF">OKA05_19360</name>
</gene>
<dbReference type="RefSeq" id="WP_264488841.1">
    <property type="nucleotide sequence ID" value="NZ_JAPDDT010000009.1"/>
</dbReference>
<sequence length="303" mass="32315">MKTNLTVSLALALTLASGLRGQEASPEIAGLEKAAKDFVAAYNKKDAAALAALFTENGEITDLDATDVTTGRADIQARYEDIFAAPDAAQIAIEVDSVRVVGKDLAIEDGTVHATPPGDDPVATSMNYTAVLQKSEDGVWRIASTRDRGDASDVGGELAGLAKQLKGDWTATRDGLRLDIAFGWDDSGNYLIGEMLATAADAKPLTTTIRIGWDPAKKTITWWTFDDGGGFSKGDWTPVDDDSWLIRTEGTTSDGEVTSANQSLTFDGKDSFVWNAGERLVGGEKLPDVEMRVVRQTPEPAVE</sequence>
<dbReference type="InterPro" id="IPR011944">
    <property type="entry name" value="Steroid_delta5-4_isomerase"/>
</dbReference>